<keyword evidence="1 9" id="KW-0963">Cytoplasm</keyword>
<comment type="similarity">
    <text evidence="9">Belongs to the PanD family.</text>
</comment>
<keyword evidence="2 9" id="KW-0566">Pantothenate biosynthesis</keyword>
<evidence type="ECO:0000256" key="4">
    <source>
        <dbReference type="ARBA" id="ARBA00022813"/>
    </source>
</evidence>
<dbReference type="HAMAP" id="MF_00446">
    <property type="entry name" value="PanD"/>
    <property type="match status" value="1"/>
</dbReference>
<sequence>MRSKIHNATVTEANLAYVGSITIDSDLLDAVGLWAGEKVLVVSNTSGSRLETYVIAGERGSGEICMNGAAAHLIGEGEEVIIMGFELTPEPITPHVILVDKANRLVRHLVEHPKREVASFL</sequence>
<gene>
    <name evidence="9" type="primary">panD</name>
    <name evidence="10" type="ORF">Q4F19_12210</name>
</gene>
<evidence type="ECO:0000313" key="10">
    <source>
        <dbReference type="EMBL" id="MDO6415146.1"/>
    </source>
</evidence>
<keyword evidence="8 9" id="KW-0670">Pyruvate</keyword>
<dbReference type="InterPro" id="IPR003190">
    <property type="entry name" value="Asp_decarbox"/>
</dbReference>
<organism evidence="10 11">
    <name type="scientific">Sphingomonas natans</name>
    <dbReference type="NCBI Taxonomy" id="3063330"/>
    <lineage>
        <taxon>Bacteria</taxon>
        <taxon>Pseudomonadati</taxon>
        <taxon>Pseudomonadota</taxon>
        <taxon>Alphaproteobacteria</taxon>
        <taxon>Sphingomonadales</taxon>
        <taxon>Sphingomonadaceae</taxon>
        <taxon>Sphingomonas</taxon>
    </lineage>
</organism>
<comment type="caution">
    <text evidence="10">The sequence shown here is derived from an EMBL/GenBank/DDBJ whole genome shotgun (WGS) entry which is preliminary data.</text>
</comment>
<dbReference type="RefSeq" id="WP_303542951.1">
    <property type="nucleotide sequence ID" value="NZ_JAUOTP010000005.1"/>
</dbReference>
<keyword evidence="7 9" id="KW-0704">Schiff base</keyword>
<evidence type="ECO:0000256" key="2">
    <source>
        <dbReference type="ARBA" id="ARBA00022655"/>
    </source>
</evidence>
<comment type="function">
    <text evidence="9">Catalyzes the pyruvoyl-dependent decarboxylation of aspartate to produce beta-alanine.</text>
</comment>
<feature type="active site" description="Schiff-base intermediate with substrate; via pyruvic acid" evidence="9">
    <location>
        <position position="20"/>
    </location>
</feature>
<evidence type="ECO:0000256" key="8">
    <source>
        <dbReference type="ARBA" id="ARBA00023317"/>
    </source>
</evidence>
<dbReference type="InterPro" id="IPR009010">
    <property type="entry name" value="Asp_de-COase-like_dom_sf"/>
</dbReference>
<dbReference type="PANTHER" id="PTHR21012">
    <property type="entry name" value="ASPARTATE 1-DECARBOXYLASE"/>
    <property type="match status" value="1"/>
</dbReference>
<feature type="active site" description="Proton donor" evidence="9">
    <location>
        <position position="53"/>
    </location>
</feature>
<evidence type="ECO:0000256" key="9">
    <source>
        <dbReference type="HAMAP-Rule" id="MF_00446"/>
    </source>
</evidence>
<feature type="modified residue" description="Pyruvic acid (Ser)" evidence="9">
    <location>
        <position position="20"/>
    </location>
</feature>
<evidence type="ECO:0000256" key="6">
    <source>
        <dbReference type="ARBA" id="ARBA00023239"/>
    </source>
</evidence>
<dbReference type="CDD" id="cd06919">
    <property type="entry name" value="Asp_decarbox"/>
    <property type="match status" value="1"/>
</dbReference>
<dbReference type="Proteomes" id="UP001169764">
    <property type="component" value="Unassembled WGS sequence"/>
</dbReference>
<dbReference type="NCBIfam" id="TIGR00223">
    <property type="entry name" value="panD"/>
    <property type="match status" value="1"/>
</dbReference>
<comment type="PTM">
    <text evidence="9">Is synthesized initially as an inactive proenzyme, which is activated by self-cleavage at a specific serine bond to produce a beta-subunit with a hydroxyl group at its C-terminus and an alpha-subunit with a pyruvoyl group at its N-terminus.</text>
</comment>
<keyword evidence="5 9" id="KW-0865">Zymogen</keyword>
<proteinExistence type="inferred from homology"/>
<comment type="subcellular location">
    <subcellularLocation>
        <location evidence="9">Cytoplasm</location>
    </subcellularLocation>
</comment>
<dbReference type="EC" id="4.1.1.11" evidence="9"/>
<dbReference type="GO" id="GO:0004068">
    <property type="term" value="F:aspartate 1-decarboxylase activity"/>
    <property type="evidence" value="ECO:0007669"/>
    <property type="project" value="UniProtKB-EC"/>
</dbReference>
<dbReference type="SUPFAM" id="SSF50692">
    <property type="entry name" value="ADC-like"/>
    <property type="match status" value="1"/>
</dbReference>
<feature type="chain" id="PRO_5044912267" description="Aspartate 1-decarboxylase beta chain" evidence="9">
    <location>
        <begin position="1"/>
        <end position="19"/>
    </location>
</feature>
<dbReference type="Gene3D" id="2.40.40.20">
    <property type="match status" value="1"/>
</dbReference>
<protein>
    <recommendedName>
        <fullName evidence="9">Aspartate 1-decarboxylase</fullName>
        <ecNumber evidence="9">4.1.1.11</ecNumber>
    </recommendedName>
    <alternativeName>
        <fullName evidence="9">Aspartate alpha-decarboxylase</fullName>
    </alternativeName>
    <component>
        <recommendedName>
            <fullName evidence="9">Aspartate 1-decarboxylase beta chain</fullName>
        </recommendedName>
    </component>
    <component>
        <recommendedName>
            <fullName evidence="9">Aspartate 1-decarboxylase alpha chain</fullName>
        </recommendedName>
    </component>
</protein>
<feature type="chain" id="PRO_5044912268" description="Aspartate 1-decarboxylase alpha chain" evidence="9">
    <location>
        <begin position="20"/>
        <end position="121"/>
    </location>
</feature>
<evidence type="ECO:0000256" key="3">
    <source>
        <dbReference type="ARBA" id="ARBA00022793"/>
    </source>
</evidence>
<comment type="pathway">
    <text evidence="9">Cofactor biosynthesis; (R)-pantothenate biosynthesis; beta-alanine from L-aspartate: step 1/1.</text>
</comment>
<name>A0ABT8Y9Y3_9SPHN</name>
<keyword evidence="6 9" id="KW-0456">Lyase</keyword>
<comment type="subunit">
    <text evidence="9">Heterooctamer of four alpha and four beta subunits.</text>
</comment>
<dbReference type="EMBL" id="JAUOTP010000005">
    <property type="protein sequence ID" value="MDO6415146.1"/>
    <property type="molecule type" value="Genomic_DNA"/>
</dbReference>
<dbReference type="PIRSF" id="PIRSF006246">
    <property type="entry name" value="Asp_decarbox"/>
    <property type="match status" value="1"/>
</dbReference>
<keyword evidence="11" id="KW-1185">Reference proteome</keyword>
<dbReference type="PANTHER" id="PTHR21012:SF0">
    <property type="entry name" value="ASPARTATE 1-DECARBOXYLASE"/>
    <property type="match status" value="1"/>
</dbReference>
<evidence type="ECO:0000256" key="5">
    <source>
        <dbReference type="ARBA" id="ARBA00023145"/>
    </source>
</evidence>
<reference evidence="10" key="1">
    <citation type="submission" date="2023-07" db="EMBL/GenBank/DDBJ databases">
        <authorList>
            <person name="Kim M."/>
        </authorList>
    </citation>
    <scope>NUCLEOTIDE SEQUENCE</scope>
    <source>
        <strain evidence="10">BIUV-7</strain>
    </source>
</reference>
<evidence type="ECO:0000256" key="7">
    <source>
        <dbReference type="ARBA" id="ARBA00023270"/>
    </source>
</evidence>
<evidence type="ECO:0000256" key="1">
    <source>
        <dbReference type="ARBA" id="ARBA00022490"/>
    </source>
</evidence>
<keyword evidence="4 9" id="KW-0068">Autocatalytic cleavage</keyword>
<comment type="catalytic activity">
    <reaction evidence="9">
        <text>L-aspartate + H(+) = beta-alanine + CO2</text>
        <dbReference type="Rhea" id="RHEA:19497"/>
        <dbReference type="ChEBI" id="CHEBI:15378"/>
        <dbReference type="ChEBI" id="CHEBI:16526"/>
        <dbReference type="ChEBI" id="CHEBI:29991"/>
        <dbReference type="ChEBI" id="CHEBI:57966"/>
        <dbReference type="EC" id="4.1.1.11"/>
    </reaction>
</comment>
<evidence type="ECO:0000313" key="11">
    <source>
        <dbReference type="Proteomes" id="UP001169764"/>
    </source>
</evidence>
<keyword evidence="3 9" id="KW-0210">Decarboxylase</keyword>
<feature type="binding site" evidence="9">
    <location>
        <position position="52"/>
    </location>
    <ligand>
        <name>substrate</name>
    </ligand>
</feature>
<accession>A0ABT8Y9Y3</accession>
<feature type="binding site" evidence="9">
    <location>
        <begin position="68"/>
        <end position="70"/>
    </location>
    <ligand>
        <name>substrate</name>
    </ligand>
</feature>
<comment type="cofactor">
    <cofactor evidence="9">
        <name>pyruvate</name>
        <dbReference type="ChEBI" id="CHEBI:15361"/>
    </cofactor>
    <text evidence="9">Binds 1 pyruvoyl group covalently per subunit.</text>
</comment>
<dbReference type="Pfam" id="PF02261">
    <property type="entry name" value="Asp_decarbox"/>
    <property type="match status" value="1"/>
</dbReference>